<accession>A0ACB8TC41</accession>
<gene>
    <name evidence="1" type="ORF">BV25DRAFT_1798116</name>
</gene>
<comment type="caution">
    <text evidence="1">The sequence shown here is derived from an EMBL/GenBank/DDBJ whole genome shotgun (WGS) entry which is preliminary data.</text>
</comment>
<keyword evidence="2" id="KW-1185">Reference proteome</keyword>
<protein>
    <submittedName>
        <fullName evidence="1">Aquaporin-like protein</fullName>
    </submittedName>
</protein>
<dbReference type="EMBL" id="MU277194">
    <property type="protein sequence ID" value="KAI0065761.1"/>
    <property type="molecule type" value="Genomic_DNA"/>
</dbReference>
<name>A0ACB8TC41_9AGAM</name>
<evidence type="ECO:0000313" key="2">
    <source>
        <dbReference type="Proteomes" id="UP000814140"/>
    </source>
</evidence>
<reference evidence="1" key="1">
    <citation type="submission" date="2021-03" db="EMBL/GenBank/DDBJ databases">
        <authorList>
            <consortium name="DOE Joint Genome Institute"/>
            <person name="Ahrendt S."/>
            <person name="Looney B.P."/>
            <person name="Miyauchi S."/>
            <person name="Morin E."/>
            <person name="Drula E."/>
            <person name="Courty P.E."/>
            <person name="Chicoki N."/>
            <person name="Fauchery L."/>
            <person name="Kohler A."/>
            <person name="Kuo A."/>
            <person name="Labutti K."/>
            <person name="Pangilinan J."/>
            <person name="Lipzen A."/>
            <person name="Riley R."/>
            <person name="Andreopoulos W."/>
            <person name="He G."/>
            <person name="Johnson J."/>
            <person name="Barry K.W."/>
            <person name="Grigoriev I.V."/>
            <person name="Nagy L."/>
            <person name="Hibbett D."/>
            <person name="Henrissat B."/>
            <person name="Matheny P.B."/>
            <person name="Labbe J."/>
            <person name="Martin F."/>
        </authorList>
    </citation>
    <scope>NUCLEOTIDE SEQUENCE</scope>
    <source>
        <strain evidence="1">HHB10654</strain>
    </source>
</reference>
<evidence type="ECO:0000313" key="1">
    <source>
        <dbReference type="EMBL" id="KAI0065761.1"/>
    </source>
</evidence>
<proteinExistence type="predicted"/>
<reference evidence="1" key="2">
    <citation type="journal article" date="2022" name="New Phytol.">
        <title>Evolutionary transition to the ectomycorrhizal habit in the genomes of a hyperdiverse lineage of mushroom-forming fungi.</title>
        <authorList>
            <person name="Looney B."/>
            <person name="Miyauchi S."/>
            <person name="Morin E."/>
            <person name="Drula E."/>
            <person name="Courty P.E."/>
            <person name="Kohler A."/>
            <person name="Kuo A."/>
            <person name="LaButti K."/>
            <person name="Pangilinan J."/>
            <person name="Lipzen A."/>
            <person name="Riley R."/>
            <person name="Andreopoulos W."/>
            <person name="He G."/>
            <person name="Johnson J."/>
            <person name="Nolan M."/>
            <person name="Tritt A."/>
            <person name="Barry K.W."/>
            <person name="Grigoriev I.V."/>
            <person name="Nagy L.G."/>
            <person name="Hibbett D."/>
            <person name="Henrissat B."/>
            <person name="Matheny P.B."/>
            <person name="Labbe J."/>
            <person name="Martin F.M."/>
        </authorList>
    </citation>
    <scope>NUCLEOTIDE SEQUENCE</scope>
    <source>
        <strain evidence="1">HHB10654</strain>
    </source>
</reference>
<sequence>MHQSEPHQTFHLADIQTRPRLLRSWERVRHRQAHWAIECLAEMFGVFFYCYAGLGAQAAYILGNIVNLQGLGSLLTIGLAYAMGVVLATVVTSGTSGGHLNPAVTLYWVIFKRMPIAKGARYIVAQILGGYLTCLVVYLQWKTVIKEAEGALVAAGSYDVLQFTANGPAGIFANFAASGTGLGLVWINEFMSDFFIGLVIRATMDPTNFMAPPAAGPWIVGFTYAVAVCSYAPLGLAANAARDVGGRLAAITIWGLKASGGRYAAISAITNIPATLLACAVYEFVFTDSSRVITSSQKEYIIGHRAHMEHKESGLRGTSIIDLEEKGTDET</sequence>
<dbReference type="Proteomes" id="UP000814140">
    <property type="component" value="Unassembled WGS sequence"/>
</dbReference>
<organism evidence="1 2">
    <name type="scientific">Artomyces pyxidatus</name>
    <dbReference type="NCBI Taxonomy" id="48021"/>
    <lineage>
        <taxon>Eukaryota</taxon>
        <taxon>Fungi</taxon>
        <taxon>Dikarya</taxon>
        <taxon>Basidiomycota</taxon>
        <taxon>Agaricomycotina</taxon>
        <taxon>Agaricomycetes</taxon>
        <taxon>Russulales</taxon>
        <taxon>Auriscalpiaceae</taxon>
        <taxon>Artomyces</taxon>
    </lineage>
</organism>